<dbReference type="KEGG" id="dcr:108202435"/>
<dbReference type="InterPro" id="IPR053197">
    <property type="entry name" value="F-box_SCFL_complex_component"/>
</dbReference>
<feature type="coiled-coil region" evidence="1">
    <location>
        <begin position="576"/>
        <end position="603"/>
    </location>
</feature>
<dbReference type="PANTHER" id="PTHR34223">
    <property type="entry name" value="OS11G0201299 PROTEIN"/>
    <property type="match status" value="1"/>
</dbReference>
<name>A0AAF0XZS6_DAUCS</name>
<dbReference type="CDD" id="cd22160">
    <property type="entry name" value="F-box_AtFBL13-like"/>
    <property type="match status" value="1"/>
</dbReference>
<feature type="domain" description="F-box" evidence="2">
    <location>
        <begin position="18"/>
        <end position="54"/>
    </location>
</feature>
<dbReference type="AlphaFoldDB" id="A0AAF0XZS6"/>
<evidence type="ECO:0000259" key="2">
    <source>
        <dbReference type="PROSITE" id="PS50181"/>
    </source>
</evidence>
<gene>
    <name evidence="3" type="ORF">DCAR_0934868</name>
</gene>
<dbReference type="Gene3D" id="1.20.1280.50">
    <property type="match status" value="1"/>
</dbReference>
<dbReference type="Pfam" id="PF00646">
    <property type="entry name" value="F-box"/>
    <property type="match status" value="1"/>
</dbReference>
<dbReference type="InterPro" id="IPR036047">
    <property type="entry name" value="F-box-like_dom_sf"/>
</dbReference>
<protein>
    <recommendedName>
        <fullName evidence="2">F-box domain-containing protein</fullName>
    </recommendedName>
</protein>
<evidence type="ECO:0000313" key="4">
    <source>
        <dbReference type="Proteomes" id="UP000077755"/>
    </source>
</evidence>
<dbReference type="PANTHER" id="PTHR34223:SF51">
    <property type="entry name" value="OS06G0556300 PROTEIN"/>
    <property type="match status" value="1"/>
</dbReference>
<dbReference type="SUPFAM" id="SSF81383">
    <property type="entry name" value="F-box domain"/>
    <property type="match status" value="1"/>
</dbReference>
<dbReference type="SUPFAM" id="SSF52058">
    <property type="entry name" value="L domain-like"/>
    <property type="match status" value="1"/>
</dbReference>
<sequence>MGSPSQKKLRALEAGDESDRISRLPDDLIHKILSFLDAKAAVQTTCLSKRWKPVWTTLPFLNFGRYHNSSPKNVSDFICNVLRNRNHHSHVFSLNFRVKCKDVSPNLLEEFVEYAISHDLQSLRLELLDDHKPFKLSTFSSKSLKKLELNLRLQECALESDCWDLPALTTLRLSCVRGHESHSRLNSWLKDSVFTCLPALTRLSLHNWDLSQLFSFSLPALTRLRLSHCTLPTTVWDFPDLLSLQLDGVGLPDDMSDILFALVKLKNLTLILPSTQRDYFISCPPHLLNLSITGSFCHHGNIWSNIVVSAPKLCNFTAFGIFATTIGVPELENVNISLQGWFQNMELTCRKRYYRRLTNMLPGFCNAKNLTFDAESIEALNEISNLLQSLPSPFSELKYVKLPTGCKESSISSALRSYLLGGSPNATFVTKLPQIHGVEDSMLDASVEGTDKDQASSLGGQRDSGLWRGHEVNSEFVGLLDRIMHKYPETFKHFTTKNKKLCTMNLNMLCTSLNDLFKISMTNVDSEMMFAYKEVISYLQNQGFNLTWVVDRLTYIEHLRFSKPLINELYSIECHIDDAKTKLQDLQSRAADAKTKLQDLLAHVDYAKTRLQAKQSLRTEKLSEIKKAFGTTDAKLVVGFIGDDLLSNP</sequence>
<dbReference type="Proteomes" id="UP000077755">
    <property type="component" value="Chromosome 9"/>
</dbReference>
<organism evidence="3 4">
    <name type="scientific">Daucus carota subsp. sativus</name>
    <name type="common">Carrot</name>
    <dbReference type="NCBI Taxonomy" id="79200"/>
    <lineage>
        <taxon>Eukaryota</taxon>
        <taxon>Viridiplantae</taxon>
        <taxon>Streptophyta</taxon>
        <taxon>Embryophyta</taxon>
        <taxon>Tracheophyta</taxon>
        <taxon>Spermatophyta</taxon>
        <taxon>Magnoliopsida</taxon>
        <taxon>eudicotyledons</taxon>
        <taxon>Gunneridae</taxon>
        <taxon>Pentapetalae</taxon>
        <taxon>asterids</taxon>
        <taxon>campanulids</taxon>
        <taxon>Apiales</taxon>
        <taxon>Apiaceae</taxon>
        <taxon>Apioideae</taxon>
        <taxon>Scandiceae</taxon>
        <taxon>Daucinae</taxon>
        <taxon>Daucus</taxon>
        <taxon>Daucus sect. Daucus</taxon>
    </lineage>
</organism>
<dbReference type="InterPro" id="IPR053781">
    <property type="entry name" value="F-box_AtFBL13-like"/>
</dbReference>
<keyword evidence="1" id="KW-0175">Coiled coil</keyword>
<dbReference type="Gene3D" id="3.80.10.10">
    <property type="entry name" value="Ribonuclease Inhibitor"/>
    <property type="match status" value="1"/>
</dbReference>
<evidence type="ECO:0000256" key="1">
    <source>
        <dbReference type="SAM" id="Coils"/>
    </source>
</evidence>
<proteinExistence type="predicted"/>
<dbReference type="InterPro" id="IPR001810">
    <property type="entry name" value="F-box_dom"/>
</dbReference>
<accession>A0AAF0XZS6</accession>
<evidence type="ECO:0000313" key="3">
    <source>
        <dbReference type="EMBL" id="WOH15331.1"/>
    </source>
</evidence>
<reference evidence="3" key="2">
    <citation type="submission" date="2022-03" db="EMBL/GenBank/DDBJ databases">
        <title>Draft title - Genomic analysis of global carrot germplasm unveils the trajectory of domestication and the origin of high carotenoid orange carrot.</title>
        <authorList>
            <person name="Iorizzo M."/>
            <person name="Ellison S."/>
            <person name="Senalik D."/>
            <person name="Macko-Podgorni A."/>
            <person name="Grzebelus D."/>
            <person name="Bostan H."/>
            <person name="Rolling W."/>
            <person name="Curaba J."/>
            <person name="Simon P."/>
        </authorList>
    </citation>
    <scope>NUCLEOTIDE SEQUENCE</scope>
    <source>
        <tissue evidence="3">Leaf</tissue>
    </source>
</reference>
<dbReference type="PROSITE" id="PS50181">
    <property type="entry name" value="FBOX"/>
    <property type="match status" value="1"/>
</dbReference>
<keyword evidence="4" id="KW-1185">Reference proteome</keyword>
<dbReference type="EMBL" id="CP093351">
    <property type="protein sequence ID" value="WOH15331.1"/>
    <property type="molecule type" value="Genomic_DNA"/>
</dbReference>
<reference evidence="3" key="1">
    <citation type="journal article" date="2016" name="Nat. Genet.">
        <title>A high-quality carrot genome assembly provides new insights into carotenoid accumulation and asterid genome evolution.</title>
        <authorList>
            <person name="Iorizzo M."/>
            <person name="Ellison S."/>
            <person name="Senalik D."/>
            <person name="Zeng P."/>
            <person name="Satapoomin P."/>
            <person name="Huang J."/>
            <person name="Bowman M."/>
            <person name="Iovene M."/>
            <person name="Sanseverino W."/>
            <person name="Cavagnaro P."/>
            <person name="Yildiz M."/>
            <person name="Macko-Podgorni A."/>
            <person name="Moranska E."/>
            <person name="Grzebelus E."/>
            <person name="Grzebelus D."/>
            <person name="Ashrafi H."/>
            <person name="Zheng Z."/>
            <person name="Cheng S."/>
            <person name="Spooner D."/>
            <person name="Van Deynze A."/>
            <person name="Simon P."/>
        </authorList>
    </citation>
    <scope>NUCLEOTIDE SEQUENCE</scope>
    <source>
        <tissue evidence="3">Leaf</tissue>
    </source>
</reference>
<dbReference type="InterPro" id="IPR032675">
    <property type="entry name" value="LRR_dom_sf"/>
</dbReference>